<dbReference type="PANTHER" id="PTHR47331">
    <property type="entry name" value="PHD-TYPE DOMAIN-CONTAINING PROTEIN"/>
    <property type="match status" value="1"/>
</dbReference>
<dbReference type="PROSITE" id="PS50994">
    <property type="entry name" value="INTEGRASE"/>
    <property type="match status" value="1"/>
</dbReference>
<dbReference type="SUPFAM" id="SSF56672">
    <property type="entry name" value="DNA/RNA polymerases"/>
    <property type="match status" value="1"/>
</dbReference>
<feature type="compositionally biased region" description="Low complexity" evidence="3">
    <location>
        <begin position="43"/>
        <end position="52"/>
    </location>
</feature>
<dbReference type="EMBL" id="JACTAM010002808">
    <property type="protein sequence ID" value="KAI2643014.1"/>
    <property type="molecule type" value="Genomic_DNA"/>
</dbReference>
<protein>
    <recommendedName>
        <fullName evidence="2">ribonuclease H</fullName>
        <ecNumber evidence="2">3.1.26.4</ecNumber>
    </recommendedName>
</protein>
<dbReference type="Gene3D" id="3.30.420.10">
    <property type="entry name" value="Ribonuclease H-like superfamily/Ribonuclease H"/>
    <property type="match status" value="1"/>
</dbReference>
<dbReference type="InterPro" id="IPR000477">
    <property type="entry name" value="RT_dom"/>
</dbReference>
<dbReference type="InterPro" id="IPR041588">
    <property type="entry name" value="Integrase_H2C2"/>
</dbReference>
<name>A0ABQ8KYY8_LABRO</name>
<feature type="compositionally biased region" description="Low complexity" evidence="3">
    <location>
        <begin position="172"/>
        <end position="186"/>
    </location>
</feature>
<dbReference type="InterPro" id="IPR040676">
    <property type="entry name" value="DUF5641"/>
</dbReference>
<dbReference type="EC" id="3.1.26.4" evidence="2"/>
<dbReference type="Pfam" id="PF05380">
    <property type="entry name" value="Peptidase_A17"/>
    <property type="match status" value="1"/>
</dbReference>
<dbReference type="InterPro" id="IPR005312">
    <property type="entry name" value="DUF1759"/>
</dbReference>
<accession>A0ABQ8KYY8</accession>
<dbReference type="CDD" id="cd01644">
    <property type="entry name" value="RT_pepA17"/>
    <property type="match status" value="1"/>
</dbReference>
<comment type="similarity">
    <text evidence="1">Belongs to the beta type-B retroviral polymerase family. HERV class-II K(HML-2) pol subfamily.</text>
</comment>
<evidence type="ECO:0000313" key="5">
    <source>
        <dbReference type="EMBL" id="KAI2643014.1"/>
    </source>
</evidence>
<feature type="compositionally biased region" description="Polar residues" evidence="3">
    <location>
        <begin position="187"/>
        <end position="204"/>
    </location>
</feature>
<feature type="domain" description="Integrase catalytic" evidence="4">
    <location>
        <begin position="1728"/>
        <end position="1914"/>
    </location>
</feature>
<dbReference type="Pfam" id="PF00078">
    <property type="entry name" value="RVT_1"/>
    <property type="match status" value="1"/>
</dbReference>
<dbReference type="SUPFAM" id="SSF53098">
    <property type="entry name" value="Ribonuclease H-like"/>
    <property type="match status" value="1"/>
</dbReference>
<feature type="region of interest" description="Disordered" evidence="3">
    <location>
        <begin position="172"/>
        <end position="250"/>
    </location>
</feature>
<dbReference type="PANTHER" id="PTHR47331:SF5">
    <property type="entry name" value="RIBONUCLEASE H"/>
    <property type="match status" value="1"/>
</dbReference>
<gene>
    <name evidence="5" type="ORF">H4Q32_029705</name>
</gene>
<dbReference type="Proteomes" id="UP000830375">
    <property type="component" value="Unassembled WGS sequence"/>
</dbReference>
<dbReference type="InterPro" id="IPR001584">
    <property type="entry name" value="Integrase_cat-core"/>
</dbReference>
<dbReference type="InterPro" id="IPR008042">
    <property type="entry name" value="Retrotrans_Pao"/>
</dbReference>
<dbReference type="Pfam" id="PF17921">
    <property type="entry name" value="Integrase_H2C2"/>
    <property type="match status" value="1"/>
</dbReference>
<sequence>MDKAQGDASETSSRPRRKTNLPTHLDDYDVGYQPAGDPPPKASSHCPSQPRSSSRKTSHSGVSSHSRTSRRSIASTGVYVPPELSSVQTAMLEEKIKQRQYDSLRQQVEEDTLIDLEHQRLQAQAKEAQRMQEEALAAKVALSKHLERQRKLHQAETELEVAKLVSSMLSIDSSSTTPVPTDSGSPNTQQLPAQRSQACSPQLMSSTPQQPPFQSPAVTSSLLPCPTEQPVPDGSAVSQPSPRPPQWALPATYSASAPLPATLIPGPQAFSSPIPDIAQSAHTAIPVYSVSSQLKAAPQSSAVFTMPTSAAYPMSISMQRVTQQPTTATLPTLRYGVQQMATTPVTTVPGPSQLPASSHQATAPTPHVPDYVQAASSQLHSAAYPPHPSPELLFASAYGIPRPSLPVFESGAESDFALFKLALDNLLSNHNHISEQYKYHVLLSHLKLSSAHQLAKAFMYHPQPYTAALQALQDKYGQPRQLVQSELGAILSTPPLKLGDANAFDSFALSVQSLVGMLRTLEGQNGYELLCGSHVDRLLSKLPPAYRDSFVEYCLNRGILQTGTDKTYTLPDFAEWLQIKSQAKQISSRAAAMFQSETPKAFGRARGAPHPREHSRPVLLTRESVAKTPDPTPPKSSFKPKPYCPHCDNRDHYLNSCETFKKLTNAQIVAWIKDGKRCWRCGRFHAVESCNLKRPCKICKELHLTVLHDSISDTTRAVLTVSLPSTRVYLDRPNRTPRVMLKVVKVLLHNGPRTMEAHAVLDDGSERTLVLSPVVQQLKLTCTPELLHLQTVRQCHTELEGSSVSFEVSSVTKPTKRFTVPSAFTATGLSLAEHNYPVAALQRAYRHLRDLPLPLVERVKPLLLIGSDMPHLLMPIQPVCRGPEGGPIAIRTQLGWSLQGPMSPKQPSRCYQQCLHITTAQPHDDLIRHVERLWLVDTLPYNERMVTRSKQDKDALAMLQNATTRVDIDGVQRYATPLLRRMPMTILHAGKVAVLPSLRSTERRLARDPERAKAYCTEIHKLESAGYVAKITTEEAHDTSESWFIPHHMVHHNGKDRIVFNCSFHHQGQSLNSQLLAGPMLGPSLLGVLLRFRQHTVAVSGDIKGMFHQVRLLPTDKPVLRFLWRNMCRDKEPEIYEWQVLPFGTTCSPCCAIYALQRHAQEHHNDQVSLVNIVENSFYVDNCLYSTSNSDDAKEVVDGLRQLLSEGGFDIRQWACNVPSVIEHLPAEARSANSELWLTKASTELQEPTLGLRWDCLSDTLGYNLRSTEPLEPTMRNMYKTLASQYDPLGYIIPFTTRAKVLIQDLWKQNLGWDDPITPLQLREKWLIWIREIPNLLQLQFPRPYAPACADHPRSIRELHIFCDASERAYGSVAYLRTTDDQGHIHVTFVLARSRVAPRKCLSMPRLELSAALTGAQLANVIQTELSLNIHTVTLWSDSTTVLHWLSSESCRYKVFVGTRVAEIQTLTDAAEWRYIDSAHNPADHITRGLTLTQLASPHQWSSGPDFLLQPSDQWPSTPVIEAEPDLSELRKTAFVGTVTVPSHSLLDPSHFHTWLELVQATVRSLHGAAAADSDSSLQADDYVEAEKLILAQAQQDSFPLEVQALKTGQSIPANSRLASLAPEYDKDTGLIRVGGRLRRASDLDPDAIHPIVLDPGHSTTKLLIKETDCQLLHPGSERVLAELRRQYWILRGREAVRKHQRKCQDCQFWLAKPEVPQMADLPSCRLQLHQPPFYSTGVDCFSPFSVKVGRRHEKRWGILYKCMTTRCVHLDLLEHLDTDAFLLSLRRFIARRGKPMELLCDNGTNFVGGDCELRDTFNIMAPKLQELLAPQKIRFCYIPPNAPHFGGTWEREVKSVKTALRVVLREQSVPEPVLQTLLVEVEGILNAKPLGYVSSDVTDLDPVTPNLLLMGRRDASLPQVLFDSTNLLGRRRWRHSQVLADNFWTAFIRDYLPSLQDRQKWRKDGKELMVGQVVLIVDPQLPRALWPVGTVTETLAGPDGKIRTARVKVQEKSYTRPVIRLIPLPQFEDEPSYTTF</sequence>
<dbReference type="Gene3D" id="3.10.10.10">
    <property type="entry name" value="HIV Type 1 Reverse Transcriptase, subunit A, domain 1"/>
    <property type="match status" value="1"/>
</dbReference>
<evidence type="ECO:0000256" key="1">
    <source>
        <dbReference type="ARBA" id="ARBA00010879"/>
    </source>
</evidence>
<keyword evidence="6" id="KW-1185">Reference proteome</keyword>
<dbReference type="InterPro" id="IPR012337">
    <property type="entry name" value="RNaseH-like_sf"/>
</dbReference>
<feature type="compositionally biased region" description="Low complexity" evidence="3">
    <location>
        <begin position="59"/>
        <end position="76"/>
    </location>
</feature>
<dbReference type="Pfam" id="PF18701">
    <property type="entry name" value="DUF5641"/>
    <property type="match status" value="1"/>
</dbReference>
<organism evidence="5 6">
    <name type="scientific">Labeo rohita</name>
    <name type="common">Indian major carp</name>
    <name type="synonym">Cyprinus rohita</name>
    <dbReference type="NCBI Taxonomy" id="84645"/>
    <lineage>
        <taxon>Eukaryota</taxon>
        <taxon>Metazoa</taxon>
        <taxon>Chordata</taxon>
        <taxon>Craniata</taxon>
        <taxon>Vertebrata</taxon>
        <taxon>Euteleostomi</taxon>
        <taxon>Actinopterygii</taxon>
        <taxon>Neopterygii</taxon>
        <taxon>Teleostei</taxon>
        <taxon>Ostariophysi</taxon>
        <taxon>Cypriniformes</taxon>
        <taxon>Cyprinidae</taxon>
        <taxon>Labeoninae</taxon>
        <taxon>Labeonini</taxon>
        <taxon>Labeo</taxon>
    </lineage>
</organism>
<evidence type="ECO:0000256" key="3">
    <source>
        <dbReference type="SAM" id="MobiDB-lite"/>
    </source>
</evidence>
<feature type="region of interest" description="Disordered" evidence="3">
    <location>
        <begin position="1"/>
        <end position="82"/>
    </location>
</feature>
<reference evidence="5 6" key="1">
    <citation type="submission" date="2022-01" db="EMBL/GenBank/DDBJ databases">
        <title>A high-quality chromosome-level genome assembly of rohu carp, Labeo rohita.</title>
        <authorList>
            <person name="Arick M.A. II"/>
            <person name="Hsu C.-Y."/>
            <person name="Magbanua Z."/>
            <person name="Pechanova O."/>
            <person name="Grover C."/>
            <person name="Miller E."/>
            <person name="Thrash A."/>
            <person name="Ezzel L."/>
            <person name="Alam S."/>
            <person name="Benzie J."/>
            <person name="Hamilton M."/>
            <person name="Karsi A."/>
            <person name="Lawrence M.L."/>
            <person name="Peterson D.G."/>
        </authorList>
    </citation>
    <scope>NUCLEOTIDE SEQUENCE [LARGE SCALE GENOMIC DNA]</scope>
    <source>
        <strain evidence="6">BAU-BD-2019</strain>
        <tissue evidence="5">Blood</tissue>
    </source>
</reference>
<comment type="caution">
    <text evidence="5">The sequence shown here is derived from an EMBL/GenBank/DDBJ whole genome shotgun (WGS) entry which is preliminary data.</text>
</comment>
<evidence type="ECO:0000256" key="2">
    <source>
        <dbReference type="ARBA" id="ARBA00012180"/>
    </source>
</evidence>
<dbReference type="Gene3D" id="3.30.70.270">
    <property type="match status" value="1"/>
</dbReference>
<evidence type="ECO:0000259" key="4">
    <source>
        <dbReference type="PROSITE" id="PS50994"/>
    </source>
</evidence>
<proteinExistence type="inferred from homology"/>
<dbReference type="Pfam" id="PF03564">
    <property type="entry name" value="DUF1759"/>
    <property type="match status" value="1"/>
</dbReference>
<dbReference type="InterPro" id="IPR043502">
    <property type="entry name" value="DNA/RNA_pol_sf"/>
</dbReference>
<dbReference type="InterPro" id="IPR036397">
    <property type="entry name" value="RNaseH_sf"/>
</dbReference>
<evidence type="ECO:0000313" key="6">
    <source>
        <dbReference type="Proteomes" id="UP000830375"/>
    </source>
</evidence>
<dbReference type="InterPro" id="IPR043128">
    <property type="entry name" value="Rev_trsase/Diguanyl_cyclase"/>
</dbReference>